<dbReference type="EMBL" id="NHOQ01001766">
    <property type="protein sequence ID" value="PWA22296.1"/>
    <property type="molecule type" value="Genomic_DNA"/>
</dbReference>
<dbReference type="PROSITE" id="PS50837">
    <property type="entry name" value="NACHT"/>
    <property type="match status" value="1"/>
</dbReference>
<dbReference type="InterPro" id="IPR032675">
    <property type="entry name" value="LRR_dom_sf"/>
</dbReference>
<dbReference type="Pfam" id="PF05729">
    <property type="entry name" value="NACHT"/>
    <property type="match status" value="1"/>
</dbReference>
<organism evidence="9 10">
    <name type="scientific">Gambusia affinis</name>
    <name type="common">Western mosquitofish</name>
    <name type="synonym">Heterandria affinis</name>
    <dbReference type="NCBI Taxonomy" id="33528"/>
    <lineage>
        <taxon>Eukaryota</taxon>
        <taxon>Metazoa</taxon>
        <taxon>Chordata</taxon>
        <taxon>Craniata</taxon>
        <taxon>Vertebrata</taxon>
        <taxon>Euteleostomi</taxon>
        <taxon>Actinopterygii</taxon>
        <taxon>Neopterygii</taxon>
        <taxon>Teleostei</taxon>
        <taxon>Neoteleostei</taxon>
        <taxon>Acanthomorphata</taxon>
        <taxon>Ovalentaria</taxon>
        <taxon>Atherinomorphae</taxon>
        <taxon>Cyprinodontiformes</taxon>
        <taxon>Poeciliidae</taxon>
        <taxon>Poeciliinae</taxon>
        <taxon>Gambusia</taxon>
    </lineage>
</organism>
<gene>
    <name evidence="9" type="ORF">CCH79_00012543</name>
</gene>
<dbReference type="InterPro" id="IPR029495">
    <property type="entry name" value="NACHT-assoc"/>
</dbReference>
<dbReference type="InterPro" id="IPR013320">
    <property type="entry name" value="ConA-like_dom_sf"/>
</dbReference>
<dbReference type="InterPro" id="IPR001611">
    <property type="entry name" value="Leu-rich_rpt"/>
</dbReference>
<dbReference type="Gene3D" id="3.80.10.10">
    <property type="entry name" value="Ribonuclease Inhibitor"/>
    <property type="match status" value="2"/>
</dbReference>
<reference evidence="9 10" key="1">
    <citation type="journal article" date="2018" name="G3 (Bethesda)">
        <title>A High-Quality Reference Genome for the Invasive Mosquitofish Gambusia affinis Using a Chicago Library.</title>
        <authorList>
            <person name="Hoffberg S.L."/>
            <person name="Troendle N.J."/>
            <person name="Glenn T.C."/>
            <person name="Mahmud O."/>
            <person name="Louha S."/>
            <person name="Chalopin D."/>
            <person name="Bennetzen J.L."/>
            <person name="Mauricio R."/>
        </authorList>
    </citation>
    <scope>NUCLEOTIDE SEQUENCE [LARGE SCALE GENOMIC DNA]</scope>
    <source>
        <strain evidence="9">NE01/NJP1002.9</strain>
        <tissue evidence="9">Muscle</tissue>
    </source>
</reference>
<dbReference type="InterPro" id="IPR003877">
    <property type="entry name" value="SPRY_dom"/>
</dbReference>
<dbReference type="InterPro" id="IPR027417">
    <property type="entry name" value="P-loop_NTPase"/>
</dbReference>
<dbReference type="InterPro" id="IPR041267">
    <property type="entry name" value="NLRP_HD2"/>
</dbReference>
<dbReference type="SMART" id="SM00449">
    <property type="entry name" value="SPRY"/>
    <property type="match status" value="1"/>
</dbReference>
<evidence type="ECO:0000256" key="6">
    <source>
        <dbReference type="ARBA" id="ARBA00022840"/>
    </source>
</evidence>
<dbReference type="InterPro" id="IPR006574">
    <property type="entry name" value="PRY"/>
</dbReference>
<dbReference type="Gene3D" id="2.60.120.920">
    <property type="match status" value="1"/>
</dbReference>
<dbReference type="Pfam" id="PF00622">
    <property type="entry name" value="SPRY"/>
    <property type="match status" value="1"/>
</dbReference>
<evidence type="ECO:0000256" key="5">
    <source>
        <dbReference type="ARBA" id="ARBA00022741"/>
    </source>
</evidence>
<dbReference type="InterPro" id="IPR041075">
    <property type="entry name" value="NOD1/2_WH"/>
</dbReference>
<dbReference type="InterPro" id="IPR007111">
    <property type="entry name" value="NACHT_NTPase"/>
</dbReference>
<evidence type="ECO:0000256" key="1">
    <source>
        <dbReference type="ARBA" id="ARBA00004496"/>
    </source>
</evidence>
<dbReference type="Pfam" id="PF17779">
    <property type="entry name" value="WHD_NOD2"/>
    <property type="match status" value="1"/>
</dbReference>
<evidence type="ECO:0000256" key="3">
    <source>
        <dbReference type="ARBA" id="ARBA00022614"/>
    </source>
</evidence>
<evidence type="ECO:0000256" key="2">
    <source>
        <dbReference type="ARBA" id="ARBA00022490"/>
    </source>
</evidence>
<sequence>MNTDERKTVLGRLLHRGDFPSPICVSCKSDASKDLHFDFKVEPLSAEEIIQLQSPDSPDPSCASCRSDTSKDIVIFFKIHSSSPKQIHEQKSSQKCFCLQYSEDCVNLWEDGKVLVEGALPDIKQDLDKVHLKQLIDQIVKNADAAVCQRKLKSALTNKFQCVSEGIDKAGNPTPLNKIYTDLYITESGTRKVNEEHEFRYIETVSRKQNGEEVTIGLEQLFRSSPGQNNPVRTVITRGVAGIGKTVLTQKFTLDWAENKTNKDIQFVFPFTFRELNALKGKEFSLVELVHHFFTETKEICGFNEFQVIFIFDGLDECRLPLDFKNNDILTDITKPVSVDALLTNLIRGKLLPSARLWITTRPAAASRIPPDYVDMVTEVSGFDDPQKEEYFRKRFRDEELASKIISHIKTSKILHNMCHIPVFCWIAATVVENVYKTSQTKELPKTMTEMYIHYLLVQTKVKMVKYDGDNETDEHWSSKGKEMMKSLGKLAFEQLQKGNLIFYESDLRECEISVQGASEYSGMFTQIFKAERMLSDVKLFSFVHLSIQEFLAALYVHLTFTESGVNRLKENTLPTLSTLWKKPPILSFYHSAVNKTLQTPNGHLDLFLRFLLGLSVETNQKLLHGLLKQTEESSQINQKTAQYIKEKINENLSTEKSINLFHCLNELKDGSLMQEIQQFLSAGTLRTDKLSPAQWSALVCFLLSSEENLDVFDFSRFSVSENILHRLLPLIKVSKKTVLTFCVLSQRSFEALSSVLSTKSALRELDLSNNNMQDSGMKQIVEGLKSPNCALKTLRMSGCSISERSIDILHPQLSSLSRLRELDLSNNILQGSAVNKLSEGLRHSFCQLEILRLNLCCLSEASCEALSAVLSSESASLKELDLSNNNLRDSGVKLLSTGLESSYCRLETLRLSGCMVTGEGFASVASALNSNSSCLKELDLTYNHSDDAGVKLLSANLKDPQSKLEVLRIHPAGVKWLTPGLRKCKYSLVFELITNYCKLTVDTNSVNRNVKLSDNNTKASYVEEAQPYPDHPDRFEKNHQVMCSNGLTGRCYWEVELMGGVHTSVSYKGIIRRGEGNDGWFGGNDQSWTLFFDGKSYSLWHNKKGISIPYTTVVTSTSSHRVAVYLDWPAGTLSFYRVSSDTLIHIHTFHTTFTEALYPGFGLWSWPLGIAFFGRVSDPSHACSMAAFSSASFSSFFFKPYWQAEKQVCLLSLLFFLSCIRILLFLPTEHLTHVLGGPWTEFSFFMRKDKDVTGYHRKRFYLPPGRLIGLRRTEFVIAHFAAPPLHSIRVKRTVVSGQRHAGRVGGCVGGECEELCDKRSDSAVLNRRLKGNP</sequence>
<dbReference type="Gene3D" id="3.40.50.300">
    <property type="entry name" value="P-loop containing nucleotide triphosphate hydrolases"/>
    <property type="match status" value="1"/>
</dbReference>
<keyword evidence="3" id="KW-0433">Leucine-rich repeat</keyword>
<keyword evidence="6" id="KW-0067">ATP-binding</keyword>
<evidence type="ECO:0000256" key="4">
    <source>
        <dbReference type="ARBA" id="ARBA00022737"/>
    </source>
</evidence>
<feature type="domain" description="B30.2/SPRY" evidence="7">
    <location>
        <begin position="980"/>
        <end position="1180"/>
    </location>
</feature>
<dbReference type="Proteomes" id="UP000250572">
    <property type="component" value="Unassembled WGS sequence"/>
</dbReference>
<dbReference type="Pfam" id="PF14484">
    <property type="entry name" value="FISNA"/>
    <property type="match status" value="1"/>
</dbReference>
<dbReference type="Pfam" id="PF13765">
    <property type="entry name" value="PRY"/>
    <property type="match status" value="1"/>
</dbReference>
<accession>A0A315VHG0</accession>
<keyword evidence="10" id="KW-1185">Reference proteome</keyword>
<evidence type="ECO:0008006" key="11">
    <source>
        <dbReference type="Google" id="ProtNLM"/>
    </source>
</evidence>
<name>A0A315VHG0_GAMAF</name>
<dbReference type="SMART" id="SM00368">
    <property type="entry name" value="LRR_RI"/>
    <property type="match status" value="8"/>
</dbReference>
<dbReference type="SMART" id="SM00589">
    <property type="entry name" value="PRY"/>
    <property type="match status" value="1"/>
</dbReference>
<dbReference type="PANTHER" id="PTHR24106">
    <property type="entry name" value="NACHT, LRR AND CARD DOMAINS-CONTAINING"/>
    <property type="match status" value="1"/>
</dbReference>
<evidence type="ECO:0000259" key="7">
    <source>
        <dbReference type="PROSITE" id="PS50188"/>
    </source>
</evidence>
<dbReference type="PROSITE" id="PS51450">
    <property type="entry name" value="LRR"/>
    <property type="match status" value="1"/>
</dbReference>
<dbReference type="STRING" id="33528.ENSGAFP00000024538"/>
<keyword evidence="2" id="KW-0963">Cytoplasm</keyword>
<dbReference type="SMART" id="SM01288">
    <property type="entry name" value="FISNA"/>
    <property type="match status" value="1"/>
</dbReference>
<proteinExistence type="predicted"/>
<protein>
    <recommendedName>
        <fullName evidence="11">B30.2/SPRY domain-containing protein</fullName>
    </recommendedName>
</protein>
<dbReference type="SUPFAM" id="SSF52047">
    <property type="entry name" value="RNI-like"/>
    <property type="match status" value="1"/>
</dbReference>
<dbReference type="GO" id="GO:0005737">
    <property type="term" value="C:cytoplasm"/>
    <property type="evidence" value="ECO:0007669"/>
    <property type="project" value="UniProtKB-SubCell"/>
</dbReference>
<dbReference type="InterPro" id="IPR001870">
    <property type="entry name" value="B30.2/SPRY"/>
</dbReference>
<dbReference type="CDD" id="cd16040">
    <property type="entry name" value="SPRY_PRY_SNTX"/>
    <property type="match status" value="1"/>
</dbReference>
<dbReference type="InterPro" id="IPR043136">
    <property type="entry name" value="B30.2/SPRY_sf"/>
</dbReference>
<dbReference type="PROSITE" id="PS50188">
    <property type="entry name" value="B302_SPRY"/>
    <property type="match status" value="1"/>
</dbReference>
<feature type="domain" description="NACHT" evidence="8">
    <location>
        <begin position="233"/>
        <end position="365"/>
    </location>
</feature>
<dbReference type="FunFam" id="3.40.50.300:FF:001524">
    <property type="entry name" value="Si:dkey-126g1.7"/>
    <property type="match status" value="1"/>
</dbReference>
<dbReference type="InterPro" id="IPR051261">
    <property type="entry name" value="NLR"/>
</dbReference>
<dbReference type="SUPFAM" id="SSF49899">
    <property type="entry name" value="Concanavalin A-like lectins/glucanases"/>
    <property type="match status" value="1"/>
</dbReference>
<dbReference type="Pfam" id="PF17776">
    <property type="entry name" value="NLRC4_HD2"/>
    <property type="match status" value="1"/>
</dbReference>
<evidence type="ECO:0000313" key="9">
    <source>
        <dbReference type="EMBL" id="PWA22296.1"/>
    </source>
</evidence>
<keyword evidence="4" id="KW-0677">Repeat</keyword>
<evidence type="ECO:0000259" key="8">
    <source>
        <dbReference type="PROSITE" id="PS50837"/>
    </source>
</evidence>
<dbReference type="Pfam" id="PF13516">
    <property type="entry name" value="LRR_6"/>
    <property type="match status" value="3"/>
</dbReference>
<comment type="caution">
    <text evidence="9">The sequence shown here is derived from an EMBL/GenBank/DDBJ whole genome shotgun (WGS) entry which is preliminary data.</text>
</comment>
<evidence type="ECO:0000313" key="10">
    <source>
        <dbReference type="Proteomes" id="UP000250572"/>
    </source>
</evidence>
<keyword evidence="5" id="KW-0547">Nucleotide-binding</keyword>
<dbReference type="GO" id="GO:0005524">
    <property type="term" value="F:ATP binding"/>
    <property type="evidence" value="ECO:0007669"/>
    <property type="project" value="UniProtKB-KW"/>
</dbReference>
<comment type="subcellular location">
    <subcellularLocation>
        <location evidence="1">Cytoplasm</location>
    </subcellularLocation>
</comment>